<evidence type="ECO:0000256" key="5">
    <source>
        <dbReference type="ARBA" id="ARBA00022598"/>
    </source>
</evidence>
<comment type="caution">
    <text evidence="11">Lacks conserved residue(s) required for the propagation of feature annotation.</text>
</comment>
<accession>A0A9D1WD25</accession>
<comment type="subunit">
    <text evidence="3 11">Monomer.</text>
</comment>
<keyword evidence="9 11" id="KW-0030">Aminoacyl-tRNA synthetase</keyword>
<dbReference type="SMART" id="SM00836">
    <property type="entry name" value="DALR_1"/>
    <property type="match status" value="1"/>
</dbReference>
<dbReference type="InterPro" id="IPR014729">
    <property type="entry name" value="Rossmann-like_a/b/a_fold"/>
</dbReference>
<dbReference type="PANTHER" id="PTHR11956:SF5">
    <property type="entry name" value="ARGININE--TRNA LIGASE, CYTOPLASMIC"/>
    <property type="match status" value="1"/>
</dbReference>
<keyword evidence="6 11" id="KW-0547">Nucleotide-binding</keyword>
<dbReference type="InterPro" id="IPR036695">
    <property type="entry name" value="Arg-tRNA-synth_N_sf"/>
</dbReference>
<dbReference type="CDD" id="cd00671">
    <property type="entry name" value="ArgRS_core"/>
    <property type="match status" value="1"/>
</dbReference>
<dbReference type="InterPro" id="IPR008909">
    <property type="entry name" value="DALR_anticod-bd"/>
</dbReference>
<protein>
    <recommendedName>
        <fullName evidence="11">Arginine--tRNA ligase</fullName>
        <ecNumber evidence="11">6.1.1.19</ecNumber>
    </recommendedName>
    <alternativeName>
        <fullName evidence="11">Arginyl-tRNA synthetase</fullName>
        <shortName evidence="11">ArgRS</shortName>
    </alternativeName>
</protein>
<dbReference type="CDD" id="cd07956">
    <property type="entry name" value="Anticodon_Ia_Arg"/>
    <property type="match status" value="1"/>
</dbReference>
<comment type="catalytic activity">
    <reaction evidence="10 11">
        <text>tRNA(Arg) + L-arginine + ATP = L-arginyl-tRNA(Arg) + AMP + diphosphate</text>
        <dbReference type="Rhea" id="RHEA:20301"/>
        <dbReference type="Rhea" id="RHEA-COMP:9658"/>
        <dbReference type="Rhea" id="RHEA-COMP:9673"/>
        <dbReference type="ChEBI" id="CHEBI:30616"/>
        <dbReference type="ChEBI" id="CHEBI:32682"/>
        <dbReference type="ChEBI" id="CHEBI:33019"/>
        <dbReference type="ChEBI" id="CHEBI:78442"/>
        <dbReference type="ChEBI" id="CHEBI:78513"/>
        <dbReference type="ChEBI" id="CHEBI:456215"/>
        <dbReference type="EC" id="6.1.1.19"/>
    </reaction>
</comment>
<dbReference type="Gene3D" id="1.10.730.10">
    <property type="entry name" value="Isoleucyl-tRNA Synthetase, Domain 1"/>
    <property type="match status" value="1"/>
</dbReference>
<dbReference type="Pfam" id="PF03485">
    <property type="entry name" value="Arg_tRNA_synt_N"/>
    <property type="match status" value="1"/>
</dbReference>
<comment type="caution">
    <text evidence="15">The sequence shown here is derived from an EMBL/GenBank/DDBJ whole genome shotgun (WGS) entry which is preliminary data.</text>
</comment>
<keyword evidence="7 11" id="KW-0067">ATP-binding</keyword>
<comment type="similarity">
    <text evidence="2 11 12">Belongs to the class-I aminoacyl-tRNA synthetase family.</text>
</comment>
<dbReference type="GO" id="GO:0005524">
    <property type="term" value="F:ATP binding"/>
    <property type="evidence" value="ECO:0007669"/>
    <property type="project" value="UniProtKB-UniRule"/>
</dbReference>
<evidence type="ECO:0000256" key="12">
    <source>
        <dbReference type="RuleBase" id="RU363038"/>
    </source>
</evidence>
<feature type="domain" description="Arginyl tRNA synthetase N-terminal" evidence="14">
    <location>
        <begin position="3"/>
        <end position="91"/>
    </location>
</feature>
<evidence type="ECO:0000256" key="10">
    <source>
        <dbReference type="ARBA" id="ARBA00049339"/>
    </source>
</evidence>
<evidence type="ECO:0000256" key="3">
    <source>
        <dbReference type="ARBA" id="ARBA00011245"/>
    </source>
</evidence>
<dbReference type="Gene3D" id="3.40.50.620">
    <property type="entry name" value="HUPs"/>
    <property type="match status" value="1"/>
</dbReference>
<evidence type="ECO:0000256" key="1">
    <source>
        <dbReference type="ARBA" id="ARBA00004496"/>
    </source>
</evidence>
<dbReference type="EC" id="6.1.1.19" evidence="11"/>
<dbReference type="Gene3D" id="3.30.1360.70">
    <property type="entry name" value="Arginyl tRNA synthetase N-terminal domain"/>
    <property type="match status" value="1"/>
</dbReference>
<dbReference type="InterPro" id="IPR035684">
    <property type="entry name" value="ArgRS_core"/>
</dbReference>
<proteinExistence type="inferred from homology"/>
<dbReference type="SUPFAM" id="SSF47323">
    <property type="entry name" value="Anticodon-binding domain of a subclass of class I aminoacyl-tRNA synthetases"/>
    <property type="match status" value="1"/>
</dbReference>
<dbReference type="InterPro" id="IPR001278">
    <property type="entry name" value="Arg-tRNA-ligase"/>
</dbReference>
<dbReference type="GO" id="GO:0006420">
    <property type="term" value="P:arginyl-tRNA aminoacylation"/>
    <property type="evidence" value="ECO:0007669"/>
    <property type="project" value="UniProtKB-UniRule"/>
</dbReference>
<dbReference type="FunFam" id="3.40.50.620:FF:000030">
    <property type="entry name" value="Arginine--tRNA ligase"/>
    <property type="match status" value="1"/>
</dbReference>
<dbReference type="SUPFAM" id="SSF55190">
    <property type="entry name" value="Arginyl-tRNA synthetase (ArgRS), N-terminal 'additional' domain"/>
    <property type="match status" value="1"/>
</dbReference>
<keyword evidence="5 11" id="KW-0436">Ligase</keyword>
<evidence type="ECO:0000256" key="4">
    <source>
        <dbReference type="ARBA" id="ARBA00022490"/>
    </source>
</evidence>
<dbReference type="PRINTS" id="PR01038">
    <property type="entry name" value="TRNASYNTHARG"/>
</dbReference>
<sequence>MKEHIAALVQASLEKLKSDFKIPEDIAGKIRIDRTKDKAHGDFASNVAMLLAKPLGQKPRDIANLIVSNLPYDERISKTEIAGPGFINFFVNADFSAMQLQEMLADPKLKVVPAAEPQTIVVDYSAPNVAKEMAVHHIRSTVIGDAVVRVLEFLGHKVVRANHVGDWGTQFGMLIAYLEKCENEQGAGMDLSDFEAFYREAKRCYDEDEAFAVKARSYVVKLQSGDQYCHDMWQKLVTMTMEQNQKIYDRLNVTLSEKDVMGESLYNPMLPQVVEDLLQKGIAVEDKGAIVVYLYGFKNKDGEPLGEIVRKSDGGYLYTTTDIACVKYRVEHFHANRLMYFIDSRQHQHLEAAWQIARLAGYLPNDVSIEHDAFGMMLGKDGKPFKTRTGGTVKLKDLLDEAEKRVAEMLQERGGDYTDAERQQVIHDVAIGAVKYADLSKNRLTDYIFDWDQMLAFEGNTAPYLQYAYSRICSIFRKSQLEPGVIIINAEQEEDLANKLLSFADAVNSVAQKAMPHLLCTYLFELAGTFMRFYEACPVLKEGVDEDTCRSRLALCALTAKVLKQGLGLLGINVMEKM</sequence>
<name>A0A9D1WD25_9GAMM</name>
<evidence type="ECO:0000256" key="8">
    <source>
        <dbReference type="ARBA" id="ARBA00022917"/>
    </source>
</evidence>
<evidence type="ECO:0000256" key="2">
    <source>
        <dbReference type="ARBA" id="ARBA00005594"/>
    </source>
</evidence>
<dbReference type="FunFam" id="1.10.730.10:FF:000006">
    <property type="entry name" value="Arginyl-tRNA synthetase 2, mitochondrial"/>
    <property type="match status" value="1"/>
</dbReference>
<evidence type="ECO:0000256" key="11">
    <source>
        <dbReference type="HAMAP-Rule" id="MF_00123"/>
    </source>
</evidence>
<dbReference type="EMBL" id="DXEV01000078">
    <property type="protein sequence ID" value="HIX56593.1"/>
    <property type="molecule type" value="Genomic_DNA"/>
</dbReference>
<gene>
    <name evidence="11 15" type="primary">argS</name>
    <name evidence="15" type="ORF">H9850_03865</name>
</gene>
<dbReference type="InterPro" id="IPR005148">
    <property type="entry name" value="Arg-tRNA-synth_N"/>
</dbReference>
<reference evidence="15" key="2">
    <citation type="submission" date="2021-04" db="EMBL/GenBank/DDBJ databases">
        <authorList>
            <person name="Gilroy R."/>
        </authorList>
    </citation>
    <scope>NUCLEOTIDE SEQUENCE</scope>
    <source>
        <strain evidence="15">USASDec5-558</strain>
    </source>
</reference>
<dbReference type="InterPro" id="IPR009080">
    <property type="entry name" value="tRNAsynth_Ia_anticodon-bd"/>
</dbReference>
<dbReference type="PANTHER" id="PTHR11956">
    <property type="entry name" value="ARGINYL-TRNA SYNTHETASE"/>
    <property type="match status" value="1"/>
</dbReference>
<dbReference type="HAMAP" id="MF_00123">
    <property type="entry name" value="Arg_tRNA_synth"/>
    <property type="match status" value="1"/>
</dbReference>
<dbReference type="GO" id="GO:0004814">
    <property type="term" value="F:arginine-tRNA ligase activity"/>
    <property type="evidence" value="ECO:0007669"/>
    <property type="project" value="UniProtKB-UniRule"/>
</dbReference>
<organism evidence="15 16">
    <name type="scientific">Candidatus Anaerobiospirillum pullistercoris</name>
    <dbReference type="NCBI Taxonomy" id="2838452"/>
    <lineage>
        <taxon>Bacteria</taxon>
        <taxon>Pseudomonadati</taxon>
        <taxon>Pseudomonadota</taxon>
        <taxon>Gammaproteobacteria</taxon>
        <taxon>Aeromonadales</taxon>
        <taxon>Succinivibrionaceae</taxon>
        <taxon>Anaerobiospirillum</taxon>
    </lineage>
</organism>
<evidence type="ECO:0000313" key="15">
    <source>
        <dbReference type="EMBL" id="HIX56593.1"/>
    </source>
</evidence>
<keyword evidence="8 11" id="KW-0648">Protein biosynthesis</keyword>
<reference evidence="15" key="1">
    <citation type="journal article" date="2021" name="PeerJ">
        <title>Extensive microbial diversity within the chicken gut microbiome revealed by metagenomics and culture.</title>
        <authorList>
            <person name="Gilroy R."/>
            <person name="Ravi A."/>
            <person name="Getino M."/>
            <person name="Pursley I."/>
            <person name="Horton D.L."/>
            <person name="Alikhan N.F."/>
            <person name="Baker D."/>
            <person name="Gharbi K."/>
            <person name="Hall N."/>
            <person name="Watson M."/>
            <person name="Adriaenssens E.M."/>
            <person name="Foster-Nyarko E."/>
            <person name="Jarju S."/>
            <person name="Secka A."/>
            <person name="Antonio M."/>
            <person name="Oren A."/>
            <person name="Chaudhuri R.R."/>
            <person name="La Ragione R."/>
            <person name="Hildebrand F."/>
            <person name="Pallen M.J."/>
        </authorList>
    </citation>
    <scope>NUCLEOTIDE SEQUENCE</scope>
    <source>
        <strain evidence="15">USASDec5-558</strain>
    </source>
</reference>
<keyword evidence="4 11" id="KW-0963">Cytoplasm</keyword>
<comment type="subcellular location">
    <subcellularLocation>
        <location evidence="1 11">Cytoplasm</location>
    </subcellularLocation>
</comment>
<evidence type="ECO:0000259" key="13">
    <source>
        <dbReference type="SMART" id="SM00836"/>
    </source>
</evidence>
<dbReference type="GO" id="GO:0005737">
    <property type="term" value="C:cytoplasm"/>
    <property type="evidence" value="ECO:0007669"/>
    <property type="project" value="UniProtKB-SubCell"/>
</dbReference>
<evidence type="ECO:0000313" key="16">
    <source>
        <dbReference type="Proteomes" id="UP000886829"/>
    </source>
</evidence>
<feature type="domain" description="DALR anticodon binding" evidence="13">
    <location>
        <begin position="465"/>
        <end position="578"/>
    </location>
</feature>
<dbReference type="Proteomes" id="UP000886829">
    <property type="component" value="Unassembled WGS sequence"/>
</dbReference>
<dbReference type="SMART" id="SM01016">
    <property type="entry name" value="Arg_tRNA_synt_N"/>
    <property type="match status" value="1"/>
</dbReference>
<dbReference type="Pfam" id="PF05746">
    <property type="entry name" value="DALR_1"/>
    <property type="match status" value="1"/>
</dbReference>
<evidence type="ECO:0000259" key="14">
    <source>
        <dbReference type="SMART" id="SM01016"/>
    </source>
</evidence>
<dbReference type="NCBIfam" id="TIGR00456">
    <property type="entry name" value="argS"/>
    <property type="match status" value="1"/>
</dbReference>
<evidence type="ECO:0000256" key="7">
    <source>
        <dbReference type="ARBA" id="ARBA00022840"/>
    </source>
</evidence>
<dbReference type="AlphaFoldDB" id="A0A9D1WD25"/>
<evidence type="ECO:0000256" key="9">
    <source>
        <dbReference type="ARBA" id="ARBA00023146"/>
    </source>
</evidence>
<evidence type="ECO:0000256" key="6">
    <source>
        <dbReference type="ARBA" id="ARBA00022741"/>
    </source>
</evidence>
<dbReference type="SUPFAM" id="SSF52374">
    <property type="entry name" value="Nucleotidylyl transferase"/>
    <property type="match status" value="1"/>
</dbReference>
<dbReference type="Pfam" id="PF00750">
    <property type="entry name" value="tRNA-synt_1d"/>
    <property type="match status" value="1"/>
</dbReference>